<dbReference type="GO" id="GO:0070292">
    <property type="term" value="P:N-acylphosphatidylethanolamine metabolic process"/>
    <property type="evidence" value="ECO:0007669"/>
    <property type="project" value="TreeGrafter"/>
</dbReference>
<name>A0A0D7ACZ0_9AGAR</name>
<sequence>MSLTNTITTLGGSGSTATVSRIFTARQVGSPKPAHWVDDEGTSFQNPWPSWYTWSTMEKLQLLFEFASSMPKVPKDIDSKMVVHKPQFKPDHERLRVNWLGHACFLLELPARSSIGKTALDRPERGIRILFDPVFSERCSPFSFWGPKRYTPPPCRVEELPEIDAVVISHNHYDHLDAPTLRALFERGHKPHVFAPLGNEKLITSFGLPASHCHTADWWDTYRMRVSIPASSNKAQDKPDDAVHKLCVDFTATPCQHQTARGPFDMFKTLWSSWAIREVFPDDISGADGSATTGKTVFFTGDTGYRNVGPGQKEDEVPTCPAFREAGEKFGGFDLALIPIGAYEPRRFMSTVHCAPQDSVMLFKDLRAKKALGMHWGTWMLTCEDVLDPPERLKAECAKVGVEEGRFVPCELGENLYY</sequence>
<dbReference type="Gene3D" id="3.60.15.10">
    <property type="entry name" value="Ribonuclease Z/Hydroxyacylglutathione hydrolase-like"/>
    <property type="match status" value="1"/>
</dbReference>
<dbReference type="GO" id="GO:0070290">
    <property type="term" value="F:N-acylphosphatidylethanolamine-specific phospholipase D activity"/>
    <property type="evidence" value="ECO:0007669"/>
    <property type="project" value="InterPro"/>
</dbReference>
<reference evidence="3 4" key="1">
    <citation type="journal article" date="2015" name="Fungal Genet. Biol.">
        <title>Evolution of novel wood decay mechanisms in Agaricales revealed by the genome sequences of Fistulina hepatica and Cylindrobasidium torrendii.</title>
        <authorList>
            <person name="Floudas D."/>
            <person name="Held B.W."/>
            <person name="Riley R."/>
            <person name="Nagy L.G."/>
            <person name="Koehler G."/>
            <person name="Ransdell A.S."/>
            <person name="Younus H."/>
            <person name="Chow J."/>
            <person name="Chiniquy J."/>
            <person name="Lipzen A."/>
            <person name="Tritt A."/>
            <person name="Sun H."/>
            <person name="Haridas S."/>
            <person name="LaButti K."/>
            <person name="Ohm R.A."/>
            <person name="Kues U."/>
            <person name="Blanchette R.A."/>
            <person name="Grigoriev I.V."/>
            <person name="Minto R.E."/>
            <person name="Hibbett D.S."/>
        </authorList>
    </citation>
    <scope>NUCLEOTIDE SEQUENCE [LARGE SCALE GENOMIC DNA]</scope>
    <source>
        <strain evidence="3 4">ATCC 64428</strain>
    </source>
</reference>
<dbReference type="GO" id="GO:0008270">
    <property type="term" value="F:zinc ion binding"/>
    <property type="evidence" value="ECO:0007669"/>
    <property type="project" value="InterPro"/>
</dbReference>
<dbReference type="InterPro" id="IPR024884">
    <property type="entry name" value="NAPE-PLD"/>
</dbReference>
<keyword evidence="4" id="KW-1185">Reference proteome</keyword>
<gene>
    <name evidence="3" type="ORF">FISHEDRAFT_73851</name>
</gene>
<protein>
    <submittedName>
        <fullName evidence="3">N-acyl-phosphatidylethanolamine-hydrolyzing phospholipase D</fullName>
    </submittedName>
</protein>
<dbReference type="Pfam" id="PF12706">
    <property type="entry name" value="Lactamase_B_2"/>
    <property type="match status" value="1"/>
</dbReference>
<dbReference type="EMBL" id="KN881851">
    <property type="protein sequence ID" value="KIY48289.1"/>
    <property type="molecule type" value="Genomic_DNA"/>
</dbReference>
<dbReference type="InterPro" id="IPR036866">
    <property type="entry name" value="RibonucZ/Hydroxyglut_hydro"/>
</dbReference>
<dbReference type="PANTHER" id="PTHR15032:SF4">
    <property type="entry name" value="N-ACYL-PHOSPHATIDYLETHANOLAMINE-HYDROLYZING PHOSPHOLIPASE D"/>
    <property type="match status" value="1"/>
</dbReference>
<dbReference type="OrthoDB" id="332863at2759"/>
<dbReference type="PANTHER" id="PTHR15032">
    <property type="entry name" value="N-ACYL-PHOSPHATIDYLETHANOLAMINE-HYDROLYZING PHOSPHOLIPASE D"/>
    <property type="match status" value="1"/>
</dbReference>
<organism evidence="3 4">
    <name type="scientific">Fistulina hepatica ATCC 64428</name>
    <dbReference type="NCBI Taxonomy" id="1128425"/>
    <lineage>
        <taxon>Eukaryota</taxon>
        <taxon>Fungi</taxon>
        <taxon>Dikarya</taxon>
        <taxon>Basidiomycota</taxon>
        <taxon>Agaricomycotina</taxon>
        <taxon>Agaricomycetes</taxon>
        <taxon>Agaricomycetidae</taxon>
        <taxon>Agaricales</taxon>
        <taxon>Fistulinaceae</taxon>
        <taxon>Fistulina</taxon>
    </lineage>
</organism>
<feature type="binding site" evidence="1">
    <location>
        <position position="173"/>
    </location>
    <ligand>
        <name>an N-acyl-1,2-diacyl-sn-glycero-3-phosphoethanolamine</name>
        <dbReference type="ChEBI" id="CHEBI:62537"/>
    </ligand>
</feature>
<feature type="domain" description="Metallo-beta-lactamase" evidence="2">
    <location>
        <begin position="128"/>
        <end position="376"/>
    </location>
</feature>
<dbReference type="AlphaFoldDB" id="A0A0D7ACZ0"/>
<evidence type="ECO:0000313" key="3">
    <source>
        <dbReference type="EMBL" id="KIY48289.1"/>
    </source>
</evidence>
<feature type="binding site" evidence="1">
    <location>
        <position position="353"/>
    </location>
    <ligand>
        <name>an N-acyl-1,2-diacyl-sn-glycero-3-phosphoethanolamine</name>
        <dbReference type="ChEBI" id="CHEBI:62537"/>
    </ligand>
</feature>
<dbReference type="GO" id="GO:0005737">
    <property type="term" value="C:cytoplasm"/>
    <property type="evidence" value="ECO:0007669"/>
    <property type="project" value="TreeGrafter"/>
</dbReference>
<accession>A0A0D7ACZ0</accession>
<evidence type="ECO:0000256" key="1">
    <source>
        <dbReference type="PIRSR" id="PIRSR038896-50"/>
    </source>
</evidence>
<dbReference type="SUPFAM" id="SSF56281">
    <property type="entry name" value="Metallo-hydrolase/oxidoreductase"/>
    <property type="match status" value="1"/>
</dbReference>
<dbReference type="PIRSF" id="PIRSF038896">
    <property type="entry name" value="NAPE-PLD"/>
    <property type="match status" value="1"/>
</dbReference>
<dbReference type="GO" id="GO:0070291">
    <property type="term" value="P:N-acylethanolamine metabolic process"/>
    <property type="evidence" value="ECO:0007669"/>
    <property type="project" value="TreeGrafter"/>
</dbReference>
<evidence type="ECO:0000259" key="2">
    <source>
        <dbReference type="Pfam" id="PF12706"/>
    </source>
</evidence>
<evidence type="ECO:0000313" key="4">
    <source>
        <dbReference type="Proteomes" id="UP000054144"/>
    </source>
</evidence>
<dbReference type="InterPro" id="IPR001279">
    <property type="entry name" value="Metallo-B-lactamas"/>
</dbReference>
<proteinExistence type="predicted"/>
<dbReference type="Proteomes" id="UP000054144">
    <property type="component" value="Unassembled WGS sequence"/>
</dbReference>